<protein>
    <submittedName>
        <fullName evidence="8">S8 subtilisin family serine endopeptidase</fullName>
    </submittedName>
</protein>
<comment type="caution">
    <text evidence="8">The sequence shown here is derived from an EMBL/GenBank/DDBJ whole genome shotgun (WGS) entry which is preliminary data.</text>
</comment>
<feature type="domain" description="Peptidase S8/S53" evidence="7">
    <location>
        <begin position="102"/>
        <end position="513"/>
    </location>
</feature>
<dbReference type="InterPro" id="IPR017308">
    <property type="entry name" value="Pept_S8_subtilisin_bacteroid"/>
</dbReference>
<evidence type="ECO:0000256" key="4">
    <source>
        <dbReference type="ARBA" id="ARBA00022825"/>
    </source>
</evidence>
<dbReference type="PIRSF" id="PIRSF037892">
    <property type="entry name" value="Subtilisin_rel_SRU_0565"/>
    <property type="match status" value="1"/>
</dbReference>
<keyword evidence="3 5" id="KW-0378">Hydrolase</keyword>
<evidence type="ECO:0000256" key="2">
    <source>
        <dbReference type="ARBA" id="ARBA00022670"/>
    </source>
</evidence>
<keyword evidence="2 5" id="KW-0645">Protease</keyword>
<dbReference type="PATRIC" id="fig|1341181.4.peg.556"/>
<evidence type="ECO:0000256" key="1">
    <source>
        <dbReference type="ARBA" id="ARBA00011073"/>
    </source>
</evidence>
<dbReference type="PRINTS" id="PR00723">
    <property type="entry name" value="SUBTILISIN"/>
</dbReference>
<dbReference type="Gene3D" id="3.40.50.200">
    <property type="entry name" value="Peptidase S8/S53 domain"/>
    <property type="match status" value="2"/>
</dbReference>
<evidence type="ECO:0000256" key="3">
    <source>
        <dbReference type="ARBA" id="ARBA00022801"/>
    </source>
</evidence>
<dbReference type="InterPro" id="IPR015500">
    <property type="entry name" value="Peptidase_S8_subtilisin-rel"/>
</dbReference>
<keyword evidence="9" id="KW-1185">Reference proteome</keyword>
<dbReference type="GO" id="GO:0006508">
    <property type="term" value="P:proteolysis"/>
    <property type="evidence" value="ECO:0007669"/>
    <property type="project" value="UniProtKB-KW"/>
</dbReference>
<dbReference type="InterPro" id="IPR051048">
    <property type="entry name" value="Peptidase_S8/S53_subtilisin"/>
</dbReference>
<dbReference type="InterPro" id="IPR023828">
    <property type="entry name" value="Peptidase_S8_Ser-AS"/>
</dbReference>
<dbReference type="EMBL" id="AVGG01000001">
    <property type="protein sequence ID" value="ESU30067.1"/>
    <property type="molecule type" value="Genomic_DNA"/>
</dbReference>
<dbReference type="AlphaFoldDB" id="V6SV68"/>
<dbReference type="Proteomes" id="UP000018004">
    <property type="component" value="Unassembled WGS sequence"/>
</dbReference>
<name>V6SV68_9FLAO</name>
<dbReference type="STRING" id="1341181.FLJC2902T_05600"/>
<comment type="similarity">
    <text evidence="1 5 6">Belongs to the peptidase S8 family.</text>
</comment>
<dbReference type="PROSITE" id="PS00138">
    <property type="entry name" value="SUBTILASE_SER"/>
    <property type="match status" value="1"/>
</dbReference>
<proteinExistence type="inferred from homology"/>
<feature type="active site" description="Charge relay system" evidence="5">
    <location>
        <position position="480"/>
    </location>
</feature>
<organism evidence="8 9">
    <name type="scientific">Flavobacterium limnosediminis JC2902</name>
    <dbReference type="NCBI Taxonomy" id="1341181"/>
    <lineage>
        <taxon>Bacteria</taxon>
        <taxon>Pseudomonadati</taxon>
        <taxon>Bacteroidota</taxon>
        <taxon>Flavobacteriia</taxon>
        <taxon>Flavobacteriales</taxon>
        <taxon>Flavobacteriaceae</taxon>
        <taxon>Flavobacterium</taxon>
    </lineage>
</organism>
<dbReference type="eggNOG" id="COG1404">
    <property type="taxonomic scope" value="Bacteria"/>
</dbReference>
<dbReference type="Pfam" id="PF00082">
    <property type="entry name" value="Peptidase_S8"/>
    <property type="match status" value="1"/>
</dbReference>
<feature type="active site" description="Charge relay system" evidence="5">
    <location>
        <position position="309"/>
    </location>
</feature>
<evidence type="ECO:0000259" key="7">
    <source>
        <dbReference type="Pfam" id="PF00082"/>
    </source>
</evidence>
<dbReference type="InterPro" id="IPR034080">
    <property type="entry name" value="Protease_P7-like_dom"/>
</dbReference>
<dbReference type="SUPFAM" id="SSF52743">
    <property type="entry name" value="Subtilisin-like"/>
    <property type="match status" value="1"/>
</dbReference>
<dbReference type="PROSITE" id="PS00136">
    <property type="entry name" value="SUBTILASE_ASP"/>
    <property type="match status" value="1"/>
</dbReference>
<dbReference type="PANTHER" id="PTHR43399">
    <property type="entry name" value="SUBTILISIN-RELATED"/>
    <property type="match status" value="1"/>
</dbReference>
<sequence>MLIFSAFVTIGNTFDLSQKPRIIMNIFKSYYLCAGLALALASCGTQKMVSTSVENIDKMPVKTTKIAEKDLKRWSHLDLGKDTIPGMSVDKAYAELLKGKKGTKVVVGVVDSGVDIDHEDLKPAIWTNPKEIAGNGKDDDKNGYIDDIHGWNFLGDAEYENMEYVRILKKGDDGSATYRKAKAEYDKEMQEANQGKMQVDFIMAGDKAISDHLKKKNYTLDDVKKIETTDQTLLQYKGMMMQVLTQVGSKEEFDKEIVGYKDHVYGQVNYHLNLQFDGRKVVGDNPDDLNDKKYGNNNVIGPVKKGAKHGTHVAGIIAQTQNNNKGGDGVASNNVQIMAVRAVPDGDEYDKDIALGIRYAVDNGAKVINGSFGKYFSTHKDWVHDAIKYAASKDVLVIFAAGNESYDLDTMNKYPTDSYDGQPEISNNVLIIGATSPNYGAGMVAGFSNYGKTSVDIFAPGDKIYATTPSNTYEYQQGTSMASPNVAGVAALIRSYYPKLSAAQVKQIIMESGTPLTTKVTVGETQETKAFNEVSKSGKIVNAYNALLMAEKMAKK</sequence>
<dbReference type="InterPro" id="IPR000209">
    <property type="entry name" value="Peptidase_S8/S53_dom"/>
</dbReference>
<evidence type="ECO:0000313" key="9">
    <source>
        <dbReference type="Proteomes" id="UP000018004"/>
    </source>
</evidence>
<dbReference type="PROSITE" id="PS51892">
    <property type="entry name" value="SUBTILASE"/>
    <property type="match status" value="1"/>
</dbReference>
<gene>
    <name evidence="8" type="ORF">FLJC2902T_05600</name>
</gene>
<reference evidence="8 9" key="1">
    <citation type="submission" date="2013-08" db="EMBL/GenBank/DDBJ databases">
        <title>Flavobacterium limnosediminis JC2902 genome sequencing.</title>
        <authorList>
            <person name="Lee K."/>
            <person name="Yi H."/>
            <person name="Park S."/>
            <person name="Chun J."/>
        </authorList>
    </citation>
    <scope>NUCLEOTIDE SEQUENCE [LARGE SCALE GENOMIC DNA]</scope>
    <source>
        <strain evidence="8 9">JC2902</strain>
    </source>
</reference>
<dbReference type="PANTHER" id="PTHR43399:SF4">
    <property type="entry name" value="CELL WALL-ASSOCIATED PROTEASE"/>
    <property type="match status" value="1"/>
</dbReference>
<evidence type="ECO:0000256" key="5">
    <source>
        <dbReference type="PROSITE-ProRule" id="PRU01240"/>
    </source>
</evidence>
<dbReference type="GO" id="GO:0004252">
    <property type="term" value="F:serine-type endopeptidase activity"/>
    <property type="evidence" value="ECO:0007669"/>
    <property type="project" value="UniProtKB-UniRule"/>
</dbReference>
<dbReference type="InterPro" id="IPR023827">
    <property type="entry name" value="Peptidase_S8_Asp-AS"/>
</dbReference>
<accession>V6SV68</accession>
<keyword evidence="4 5" id="KW-0720">Serine protease</keyword>
<evidence type="ECO:0000313" key="8">
    <source>
        <dbReference type="EMBL" id="ESU30067.1"/>
    </source>
</evidence>
<dbReference type="CDD" id="cd07483">
    <property type="entry name" value="Peptidases_S8_Subtilisin_Novo-like"/>
    <property type="match status" value="1"/>
</dbReference>
<evidence type="ECO:0000256" key="6">
    <source>
        <dbReference type="RuleBase" id="RU003355"/>
    </source>
</evidence>
<dbReference type="InterPro" id="IPR036852">
    <property type="entry name" value="Peptidase_S8/S53_dom_sf"/>
</dbReference>
<feature type="active site" description="Charge relay system" evidence="5">
    <location>
        <position position="111"/>
    </location>
</feature>